<accession>A0A973VY19</accession>
<evidence type="ECO:0000313" key="2">
    <source>
        <dbReference type="EMBL" id="NVI47634.1"/>
    </source>
</evidence>
<sequence>MATVNITVANDADFFRSFLYRTLSGDPIDLTGAAFVMKARRHAQDATAFLTLSTDTGEIDIADGPGGSFTVLITRERLLEMTIGPYDQSLVMTLNGVKQQLWSGVLTVNPGPSR</sequence>
<reference evidence="1" key="1">
    <citation type="submission" date="2020-06" db="EMBL/GenBank/DDBJ databases">
        <title>Whole Genome Sequence of Bradyrhizobium sp. Strain 1S1.</title>
        <authorList>
            <person name="Bromfield E.S.P."/>
            <person name="Cloutier S."/>
        </authorList>
    </citation>
    <scope>NUCLEOTIDE SEQUENCE [LARGE SCALE GENOMIC DNA]</scope>
    <source>
        <strain evidence="1">1S1</strain>
    </source>
</reference>
<gene>
    <name evidence="1" type="ORF">HAP48_012070</name>
    <name evidence="2" type="ORF">HAP48_032710</name>
</gene>
<evidence type="ECO:0000313" key="1">
    <source>
        <dbReference type="EMBL" id="NVI43669.1"/>
    </source>
</evidence>
<dbReference type="RefSeq" id="WP_166202944.1">
    <property type="nucleotide sequence ID" value="NZ_CP088285.1"/>
</dbReference>
<comment type="caution">
    <text evidence="1">The sequence shown here is derived from an EMBL/GenBank/DDBJ whole genome shotgun (WGS) entry which is preliminary data.</text>
</comment>
<protein>
    <submittedName>
        <fullName evidence="1">Uncharacterized protein</fullName>
    </submittedName>
</protein>
<proteinExistence type="predicted"/>
<name>A0A973VY19_9BRAD</name>
<organism evidence="1">
    <name type="scientific">Bradyrhizobium septentrionale</name>
    <dbReference type="NCBI Taxonomy" id="1404411"/>
    <lineage>
        <taxon>Bacteria</taxon>
        <taxon>Pseudomonadati</taxon>
        <taxon>Pseudomonadota</taxon>
        <taxon>Alphaproteobacteria</taxon>
        <taxon>Hyphomicrobiales</taxon>
        <taxon>Nitrobacteraceae</taxon>
        <taxon>Bradyrhizobium</taxon>
    </lineage>
</organism>
<dbReference type="EMBL" id="JAAOLE020000001">
    <property type="protein sequence ID" value="NVI47634.1"/>
    <property type="molecule type" value="Genomic_DNA"/>
</dbReference>
<dbReference type="AlphaFoldDB" id="A0A973VY19"/>
<dbReference type="EMBL" id="JAAOLE020000001">
    <property type="protein sequence ID" value="NVI43669.1"/>
    <property type="molecule type" value="Genomic_DNA"/>
</dbReference>